<keyword evidence="6 9" id="KW-0449">Lipoprotein</keyword>
<proteinExistence type="predicted"/>
<keyword evidence="2 8" id="KW-0732">Signal</keyword>
<evidence type="ECO:0000256" key="2">
    <source>
        <dbReference type="ARBA" id="ARBA00022729"/>
    </source>
</evidence>
<dbReference type="NCBIfam" id="NF047847">
    <property type="entry name" value="SS_mature_LptM"/>
    <property type="match status" value="1"/>
</dbReference>
<sequence length="87" mass="9135">MPRKIPLLLLLLAAFGPLGACGQKGPLYLPQDVATPAQPIAAPASTAPTLAPIESNGEEEEGEREEEPLPQTTGADDYSEEEPAPEK</sequence>
<keyword evidence="3" id="KW-0472">Membrane</keyword>
<comment type="subcellular location">
    <subcellularLocation>
        <location evidence="1">Cell outer membrane</location>
        <topology evidence="1">Lipid-anchor</topology>
    </subcellularLocation>
</comment>
<dbReference type="Proteomes" id="UP000535937">
    <property type="component" value="Unassembled WGS sequence"/>
</dbReference>
<evidence type="ECO:0000313" key="9">
    <source>
        <dbReference type="EMBL" id="MBB3061043.1"/>
    </source>
</evidence>
<dbReference type="EMBL" id="JACHWZ010000007">
    <property type="protein sequence ID" value="MBB3061043.1"/>
    <property type="molecule type" value="Genomic_DNA"/>
</dbReference>
<evidence type="ECO:0000256" key="5">
    <source>
        <dbReference type="ARBA" id="ARBA00023237"/>
    </source>
</evidence>
<evidence type="ECO:0000256" key="4">
    <source>
        <dbReference type="ARBA" id="ARBA00023139"/>
    </source>
</evidence>
<organism evidence="9 10">
    <name type="scientific">Microbulbifer rhizosphaerae</name>
    <dbReference type="NCBI Taxonomy" id="1562603"/>
    <lineage>
        <taxon>Bacteria</taxon>
        <taxon>Pseudomonadati</taxon>
        <taxon>Pseudomonadota</taxon>
        <taxon>Gammaproteobacteria</taxon>
        <taxon>Cellvibrionales</taxon>
        <taxon>Microbulbiferaceae</taxon>
        <taxon>Microbulbifer</taxon>
    </lineage>
</organism>
<keyword evidence="10" id="KW-1185">Reference proteome</keyword>
<feature type="compositionally biased region" description="Acidic residues" evidence="7">
    <location>
        <begin position="56"/>
        <end position="68"/>
    </location>
</feature>
<protein>
    <submittedName>
        <fullName evidence="9">Putative small lipoprotein YifL</fullName>
    </submittedName>
</protein>
<feature type="region of interest" description="Disordered" evidence="7">
    <location>
        <begin position="39"/>
        <end position="87"/>
    </location>
</feature>
<accession>A0A7W4WC83</accession>
<feature type="compositionally biased region" description="Acidic residues" evidence="7">
    <location>
        <begin position="77"/>
        <end position="87"/>
    </location>
</feature>
<comment type="caution">
    <text evidence="9">The sequence shown here is derived from an EMBL/GenBank/DDBJ whole genome shotgun (WGS) entry which is preliminary data.</text>
</comment>
<dbReference type="RefSeq" id="WP_183459077.1">
    <property type="nucleotide sequence ID" value="NZ_JACHWZ010000007.1"/>
</dbReference>
<feature type="chain" id="PRO_5031397974" evidence="8">
    <location>
        <begin position="21"/>
        <end position="87"/>
    </location>
</feature>
<keyword evidence="5" id="KW-0998">Cell outer membrane</keyword>
<gene>
    <name evidence="9" type="ORF">FHS09_001873</name>
</gene>
<keyword evidence="4" id="KW-0564">Palmitate</keyword>
<reference evidence="9 10" key="1">
    <citation type="submission" date="2020-08" db="EMBL/GenBank/DDBJ databases">
        <title>Genomic Encyclopedia of Type Strains, Phase III (KMG-III): the genomes of soil and plant-associated and newly described type strains.</title>
        <authorList>
            <person name="Whitman W."/>
        </authorList>
    </citation>
    <scope>NUCLEOTIDE SEQUENCE [LARGE SCALE GENOMIC DNA]</scope>
    <source>
        <strain evidence="9 10">CECT 8799</strain>
    </source>
</reference>
<evidence type="ECO:0000256" key="1">
    <source>
        <dbReference type="ARBA" id="ARBA00004459"/>
    </source>
</evidence>
<evidence type="ECO:0000256" key="7">
    <source>
        <dbReference type="SAM" id="MobiDB-lite"/>
    </source>
</evidence>
<evidence type="ECO:0000256" key="3">
    <source>
        <dbReference type="ARBA" id="ARBA00023136"/>
    </source>
</evidence>
<name>A0A7W4WC83_9GAMM</name>
<evidence type="ECO:0000256" key="8">
    <source>
        <dbReference type="SAM" id="SignalP"/>
    </source>
</evidence>
<evidence type="ECO:0000313" key="10">
    <source>
        <dbReference type="Proteomes" id="UP000535937"/>
    </source>
</evidence>
<evidence type="ECO:0000256" key="6">
    <source>
        <dbReference type="ARBA" id="ARBA00023288"/>
    </source>
</evidence>
<feature type="compositionally biased region" description="Low complexity" evidence="7">
    <location>
        <begin position="39"/>
        <end position="52"/>
    </location>
</feature>
<dbReference type="InterPro" id="IPR032831">
    <property type="entry name" value="LptM_cons"/>
</dbReference>
<feature type="signal peptide" evidence="8">
    <location>
        <begin position="1"/>
        <end position="20"/>
    </location>
</feature>
<dbReference type="AlphaFoldDB" id="A0A7W4WC83"/>